<dbReference type="EMBL" id="JAEPCR010000119">
    <property type="protein sequence ID" value="MCG7980297.1"/>
    <property type="molecule type" value="Genomic_DNA"/>
</dbReference>
<comment type="caution">
    <text evidence="1">The sequence shown here is derived from an EMBL/GenBank/DDBJ whole genome shotgun (WGS) entry which is preliminary data.</text>
</comment>
<sequence length="55" mass="6528">MSIHQDQIQTPAMYYEPVMLNVDHNDREMPSPADAEGDEHEYEWADVLKEVEPYY</sequence>
<organism evidence="1 2">
    <name type="scientific">Candidatus Thiodiazotropha taylori</name>
    <dbReference type="NCBI Taxonomy" id="2792791"/>
    <lineage>
        <taxon>Bacteria</taxon>
        <taxon>Pseudomonadati</taxon>
        <taxon>Pseudomonadota</taxon>
        <taxon>Gammaproteobacteria</taxon>
        <taxon>Chromatiales</taxon>
        <taxon>Sedimenticolaceae</taxon>
        <taxon>Candidatus Thiodiazotropha</taxon>
    </lineage>
</organism>
<accession>A0A9E4P701</accession>
<name>A0A9E4P701_9GAMM</name>
<reference evidence="1" key="1">
    <citation type="journal article" date="2021" name="Proc. Natl. Acad. Sci. U.S.A.">
        <title>Global biogeography of chemosynthetic symbionts reveals both localized and globally distributed symbiont groups. .</title>
        <authorList>
            <person name="Osvatic J.T."/>
            <person name="Wilkins L.G.E."/>
            <person name="Leibrecht L."/>
            <person name="Leray M."/>
            <person name="Zauner S."/>
            <person name="Polzin J."/>
            <person name="Camacho Y."/>
            <person name="Gros O."/>
            <person name="van Gils J.A."/>
            <person name="Eisen J.A."/>
            <person name="Petersen J.M."/>
            <person name="Yuen B."/>
        </authorList>
    </citation>
    <scope>NUCLEOTIDE SEQUENCE</scope>
    <source>
        <strain evidence="1">MAGclacostrist055</strain>
    </source>
</reference>
<dbReference type="AlphaFoldDB" id="A0A9E4P701"/>
<evidence type="ECO:0000313" key="2">
    <source>
        <dbReference type="Proteomes" id="UP000886674"/>
    </source>
</evidence>
<dbReference type="Proteomes" id="UP000886674">
    <property type="component" value="Unassembled WGS sequence"/>
</dbReference>
<protein>
    <submittedName>
        <fullName evidence="1">Uncharacterized protein</fullName>
    </submittedName>
</protein>
<proteinExistence type="predicted"/>
<evidence type="ECO:0000313" key="1">
    <source>
        <dbReference type="EMBL" id="MCG7980297.1"/>
    </source>
</evidence>
<gene>
    <name evidence="1" type="ORF">JAY77_19390</name>
</gene>